<dbReference type="Proteomes" id="UP000507222">
    <property type="component" value="Unassembled WGS sequence"/>
</dbReference>
<organism evidence="2 3">
    <name type="scientific">Prunus armeniaca</name>
    <name type="common">Apricot</name>
    <name type="synonym">Armeniaca vulgaris</name>
    <dbReference type="NCBI Taxonomy" id="36596"/>
    <lineage>
        <taxon>Eukaryota</taxon>
        <taxon>Viridiplantae</taxon>
        <taxon>Streptophyta</taxon>
        <taxon>Embryophyta</taxon>
        <taxon>Tracheophyta</taxon>
        <taxon>Spermatophyta</taxon>
        <taxon>Magnoliopsida</taxon>
        <taxon>eudicotyledons</taxon>
        <taxon>Gunneridae</taxon>
        <taxon>Pentapetalae</taxon>
        <taxon>rosids</taxon>
        <taxon>fabids</taxon>
        <taxon>Rosales</taxon>
        <taxon>Rosaceae</taxon>
        <taxon>Amygdaloideae</taxon>
        <taxon>Amygdaleae</taxon>
        <taxon>Prunus</taxon>
    </lineage>
</organism>
<dbReference type="InterPro" id="IPR011205">
    <property type="entry name" value="UCP015417_vWA"/>
</dbReference>
<dbReference type="AlphaFoldDB" id="A0A6J5UYS8"/>
<dbReference type="Pfam" id="PF25043">
    <property type="entry name" value="DUF7788"/>
    <property type="match status" value="1"/>
</dbReference>
<accession>A0A6J5UYS8</accession>
<evidence type="ECO:0000313" key="3">
    <source>
        <dbReference type="Proteomes" id="UP000507222"/>
    </source>
</evidence>
<protein>
    <recommendedName>
        <fullName evidence="1">DUF7788 domain-containing protein</fullName>
    </recommendedName>
</protein>
<feature type="domain" description="DUF7788" evidence="1">
    <location>
        <begin position="2"/>
        <end position="66"/>
    </location>
</feature>
<reference evidence="2 3" key="1">
    <citation type="submission" date="2020-05" db="EMBL/GenBank/DDBJ databases">
        <authorList>
            <person name="Campoy J."/>
            <person name="Schneeberger K."/>
            <person name="Spophaly S."/>
        </authorList>
    </citation>
    <scope>NUCLEOTIDE SEQUENCE [LARGE SCALE GENOMIC DNA]</scope>
    <source>
        <strain evidence="2">PruArmRojPasFocal</strain>
    </source>
</reference>
<name>A0A6J5UYS8_PRUAR</name>
<sequence>MQRKFKENGYGDVVPHIVYWNIRAHMSVLGMPNTQPGLGFTMLSSFVNNNLVKFFLDNGGDFGPEHAMEAAISGQDYHNLVIVD</sequence>
<evidence type="ECO:0000259" key="1">
    <source>
        <dbReference type="Pfam" id="PF25043"/>
    </source>
</evidence>
<dbReference type="InterPro" id="IPR056690">
    <property type="entry name" value="DUF7788"/>
</dbReference>
<evidence type="ECO:0000313" key="2">
    <source>
        <dbReference type="EMBL" id="CAB4281202.1"/>
    </source>
</evidence>
<dbReference type="PANTHER" id="PTHR31373:SF17">
    <property type="entry name" value="OS06G0652100 PROTEIN"/>
    <property type="match status" value="1"/>
</dbReference>
<dbReference type="EMBL" id="CAEKDK010000005">
    <property type="protein sequence ID" value="CAB4281202.1"/>
    <property type="molecule type" value="Genomic_DNA"/>
</dbReference>
<dbReference type="PANTHER" id="PTHR31373">
    <property type="entry name" value="OS06G0652100 PROTEIN"/>
    <property type="match status" value="1"/>
</dbReference>
<proteinExistence type="predicted"/>
<gene>
    <name evidence="2" type="ORF">CURHAP_LOCUS34233</name>
</gene>